<feature type="region of interest" description="Disordered" evidence="1">
    <location>
        <begin position="39"/>
        <end position="94"/>
    </location>
</feature>
<dbReference type="Proteomes" id="UP000005237">
    <property type="component" value="Unassembled WGS sequence"/>
</dbReference>
<reference evidence="2" key="2">
    <citation type="submission" date="2022-06" db="UniProtKB">
        <authorList>
            <consortium name="EnsemblMetazoa"/>
        </authorList>
    </citation>
    <scope>IDENTIFICATION</scope>
    <source>
        <strain evidence="2">DF5081</strain>
    </source>
</reference>
<feature type="compositionally biased region" description="Basic and acidic residues" evidence="1">
    <location>
        <begin position="66"/>
        <end position="81"/>
    </location>
</feature>
<sequence length="94" mass="10846">MNPLSQREQLRRMYSNGASSPVLTVDPYEQEFRYAPNTFCPQHSRQNSFRKSAPKYGQSSFGQQKIRSERVRIGDKGKSEDQLPTDGRTTPHQK</sequence>
<organism evidence="2 3">
    <name type="scientific">Caenorhabditis japonica</name>
    <dbReference type="NCBI Taxonomy" id="281687"/>
    <lineage>
        <taxon>Eukaryota</taxon>
        <taxon>Metazoa</taxon>
        <taxon>Ecdysozoa</taxon>
        <taxon>Nematoda</taxon>
        <taxon>Chromadorea</taxon>
        <taxon>Rhabditida</taxon>
        <taxon>Rhabditina</taxon>
        <taxon>Rhabditomorpha</taxon>
        <taxon>Rhabditoidea</taxon>
        <taxon>Rhabditidae</taxon>
        <taxon>Peloderinae</taxon>
        <taxon>Caenorhabditis</taxon>
    </lineage>
</organism>
<name>A0A8R1IAZ0_CAEJA</name>
<dbReference type="AlphaFoldDB" id="A0A8R1IAZ0"/>
<feature type="compositionally biased region" description="Polar residues" evidence="1">
    <location>
        <begin position="39"/>
        <end position="50"/>
    </location>
</feature>
<proteinExistence type="predicted"/>
<reference evidence="3" key="1">
    <citation type="submission" date="2010-08" db="EMBL/GenBank/DDBJ databases">
        <authorList>
            <consortium name="Caenorhabditis japonica Sequencing Consortium"/>
            <person name="Wilson R.K."/>
        </authorList>
    </citation>
    <scope>NUCLEOTIDE SEQUENCE [LARGE SCALE GENOMIC DNA]</scope>
    <source>
        <strain evidence="3">DF5081</strain>
    </source>
</reference>
<protein>
    <submittedName>
        <fullName evidence="2">Uncharacterized protein</fullName>
    </submittedName>
</protein>
<dbReference type="EnsemblMetazoa" id="CJA23641.1">
    <property type="protein sequence ID" value="CJA23641.1"/>
    <property type="gene ID" value="WBGene00179213"/>
</dbReference>
<evidence type="ECO:0000313" key="2">
    <source>
        <dbReference type="EnsemblMetazoa" id="CJA23641.1"/>
    </source>
</evidence>
<feature type="region of interest" description="Disordered" evidence="1">
    <location>
        <begin position="1"/>
        <end position="22"/>
    </location>
</feature>
<keyword evidence="3" id="KW-1185">Reference proteome</keyword>
<accession>A0A8R1IAZ0</accession>
<evidence type="ECO:0000256" key="1">
    <source>
        <dbReference type="SAM" id="MobiDB-lite"/>
    </source>
</evidence>
<evidence type="ECO:0000313" key="3">
    <source>
        <dbReference type="Proteomes" id="UP000005237"/>
    </source>
</evidence>